<evidence type="ECO:0000313" key="4">
    <source>
        <dbReference type="Proteomes" id="UP000179368"/>
    </source>
</evidence>
<sequence>MSDNKKTYAFIDSQNLNLGVRAQGWELDFARFRVYLKDKYDVVKAFLFIGYVKGNEGLYKYLQESGYICIFKPTLELPNGDVKGNVDAELVLHTMVHMHDFDKALIVTGDGDFHCLVEYLMQNGKLLALMVPNHKRYSGLLKRADFLPYTRFVADIKNKVEKKKKDPDEDKTSPGHPFRS</sequence>
<dbReference type="GO" id="GO:0004540">
    <property type="term" value="F:RNA nuclease activity"/>
    <property type="evidence" value="ECO:0007669"/>
    <property type="project" value="InterPro"/>
</dbReference>
<dbReference type="PANTHER" id="PTHR35458:SF2">
    <property type="entry name" value="SLR0755 PROTEIN"/>
    <property type="match status" value="1"/>
</dbReference>
<feature type="domain" description="NYN" evidence="2">
    <location>
        <begin position="7"/>
        <end position="136"/>
    </location>
</feature>
<dbReference type="Gene3D" id="3.40.50.1010">
    <property type="entry name" value="5'-nuclease"/>
    <property type="match status" value="1"/>
</dbReference>
<name>A0A1F6BTK5_9BACT</name>
<dbReference type="Pfam" id="PF01936">
    <property type="entry name" value="NYN"/>
    <property type="match status" value="1"/>
</dbReference>
<dbReference type="EMBL" id="MFKG01000019">
    <property type="protein sequence ID" value="OGG40261.1"/>
    <property type="molecule type" value="Genomic_DNA"/>
</dbReference>
<evidence type="ECO:0000259" key="2">
    <source>
        <dbReference type="Pfam" id="PF01936"/>
    </source>
</evidence>
<organism evidence="3 4">
    <name type="scientific">Candidatus Jorgensenbacteria bacterium GWA1_49_17</name>
    <dbReference type="NCBI Taxonomy" id="1798467"/>
    <lineage>
        <taxon>Bacteria</taxon>
        <taxon>Candidatus Joergenseniibacteriota</taxon>
    </lineage>
</organism>
<reference evidence="3 4" key="1">
    <citation type="journal article" date="2016" name="Nat. Commun.">
        <title>Thousands of microbial genomes shed light on interconnected biogeochemical processes in an aquifer system.</title>
        <authorList>
            <person name="Anantharaman K."/>
            <person name="Brown C.T."/>
            <person name="Hug L.A."/>
            <person name="Sharon I."/>
            <person name="Castelle C.J."/>
            <person name="Probst A.J."/>
            <person name="Thomas B.C."/>
            <person name="Singh A."/>
            <person name="Wilkins M.J."/>
            <person name="Karaoz U."/>
            <person name="Brodie E.L."/>
            <person name="Williams K.H."/>
            <person name="Hubbard S.S."/>
            <person name="Banfield J.F."/>
        </authorList>
    </citation>
    <scope>NUCLEOTIDE SEQUENCE [LARGE SCALE GENOMIC DNA]</scope>
</reference>
<dbReference type="AlphaFoldDB" id="A0A1F6BTK5"/>
<accession>A0A1F6BTK5</accession>
<feature type="region of interest" description="Disordered" evidence="1">
    <location>
        <begin position="160"/>
        <end position="180"/>
    </location>
</feature>
<protein>
    <recommendedName>
        <fullName evidence="2">NYN domain-containing protein</fullName>
    </recommendedName>
</protein>
<comment type="caution">
    <text evidence="3">The sequence shown here is derived from an EMBL/GenBank/DDBJ whole genome shotgun (WGS) entry which is preliminary data.</text>
</comment>
<dbReference type="InterPro" id="IPR021139">
    <property type="entry name" value="NYN"/>
</dbReference>
<evidence type="ECO:0000256" key="1">
    <source>
        <dbReference type="SAM" id="MobiDB-lite"/>
    </source>
</evidence>
<dbReference type="InterPro" id="IPR047140">
    <property type="entry name" value="LabA"/>
</dbReference>
<gene>
    <name evidence="3" type="ORF">A2116_01380</name>
</gene>
<dbReference type="PANTHER" id="PTHR35458">
    <property type="entry name" value="SLR0755 PROTEIN"/>
    <property type="match status" value="1"/>
</dbReference>
<proteinExistence type="predicted"/>
<feature type="compositionally biased region" description="Basic and acidic residues" evidence="1">
    <location>
        <begin position="160"/>
        <end position="173"/>
    </location>
</feature>
<evidence type="ECO:0000313" key="3">
    <source>
        <dbReference type="EMBL" id="OGG40261.1"/>
    </source>
</evidence>
<dbReference type="Proteomes" id="UP000179368">
    <property type="component" value="Unassembled WGS sequence"/>
</dbReference>